<comment type="caution">
    <text evidence="6">The sequence shown here is derived from an EMBL/GenBank/DDBJ whole genome shotgun (WGS) entry which is preliminary data.</text>
</comment>
<reference evidence="6 7" key="1">
    <citation type="submission" date="2010-02" db="EMBL/GenBank/DDBJ databases">
        <authorList>
            <person name="Weinstock G."/>
            <person name="Sodergren E."/>
            <person name="Clifton S."/>
            <person name="Fulton L."/>
            <person name="Fulton B."/>
            <person name="Courtney L."/>
            <person name="Fronick C."/>
            <person name="Harrison M."/>
            <person name="Strong C."/>
            <person name="Farmer C."/>
            <person name="Delahaunty K."/>
            <person name="Markovic C."/>
            <person name="Hall O."/>
            <person name="Minx P."/>
            <person name="Tomlinson C."/>
            <person name="Mitreva M."/>
            <person name="Nelson J."/>
            <person name="Hou S."/>
            <person name="Wollam A."/>
            <person name="Pepin K.H."/>
            <person name="Johnson M."/>
            <person name="Bhonagiri V."/>
            <person name="Zhang X."/>
            <person name="Suruliraj S."/>
            <person name="Warren W."/>
            <person name="Chinwalla A."/>
            <person name="Mardis E.R."/>
            <person name="Wilson R.K."/>
        </authorList>
    </citation>
    <scope>NUCLEOTIDE SEQUENCE [LARGE SCALE GENOMIC DNA]</scope>
    <source>
        <strain evidence="6 7">ATCC 23685</strain>
    </source>
</reference>
<feature type="transmembrane region" description="Helical" evidence="5">
    <location>
        <begin position="77"/>
        <end position="97"/>
    </location>
</feature>
<dbReference type="PANTHER" id="PTHR35814:SF1">
    <property type="entry name" value="GLUTATHIONE S-TRANSFERASE-RELATED"/>
    <property type="match status" value="1"/>
</dbReference>
<accession>D4F4B0</accession>
<keyword evidence="2 5" id="KW-0812">Transmembrane</keyword>
<keyword evidence="3 5" id="KW-1133">Transmembrane helix</keyword>
<dbReference type="EMBL" id="ADGK01000091">
    <property type="protein sequence ID" value="EFE23397.1"/>
    <property type="molecule type" value="Genomic_DNA"/>
</dbReference>
<evidence type="ECO:0000256" key="3">
    <source>
        <dbReference type="ARBA" id="ARBA00022989"/>
    </source>
</evidence>
<dbReference type="InterPro" id="IPR001129">
    <property type="entry name" value="Membr-assoc_MAPEG"/>
</dbReference>
<dbReference type="HOGENOM" id="CLU_134926_1_0_6"/>
<evidence type="ECO:0000313" key="6">
    <source>
        <dbReference type="EMBL" id="EFE23397.1"/>
    </source>
</evidence>
<evidence type="ECO:0000256" key="2">
    <source>
        <dbReference type="ARBA" id="ARBA00022692"/>
    </source>
</evidence>
<evidence type="ECO:0000256" key="1">
    <source>
        <dbReference type="ARBA" id="ARBA00004370"/>
    </source>
</evidence>
<comment type="subcellular location">
    <subcellularLocation>
        <location evidence="1">Membrane</location>
    </subcellularLocation>
</comment>
<dbReference type="GO" id="GO:0016020">
    <property type="term" value="C:membrane"/>
    <property type="evidence" value="ECO:0007669"/>
    <property type="project" value="UniProtKB-SubCell"/>
</dbReference>
<dbReference type="Gene3D" id="1.20.120.550">
    <property type="entry name" value="Membrane associated eicosanoid/glutathione metabolism-like domain"/>
    <property type="match status" value="1"/>
</dbReference>
<dbReference type="AlphaFoldDB" id="D4F4B0"/>
<evidence type="ECO:0000256" key="4">
    <source>
        <dbReference type="ARBA" id="ARBA00023136"/>
    </source>
</evidence>
<proteinExistence type="predicted"/>
<dbReference type="Proteomes" id="UP000003692">
    <property type="component" value="Unassembled WGS sequence"/>
</dbReference>
<dbReference type="PANTHER" id="PTHR35814">
    <property type="match status" value="1"/>
</dbReference>
<sequence length="136" mass="15670">MELKRMISALYVVLGALLLVTFSWQVVRLRMLYRVSYGDGGFYELQTAIRIHGNAVEYIPIAAILLVMMEMNGARVWMVHLCGILLILGRIMHAWGLRQHEMHWRRSGMSATYLALLLMVLANLYYLPWGQMLLGD</sequence>
<keyword evidence="4 5" id="KW-0472">Membrane</keyword>
<dbReference type="SUPFAM" id="SSF161084">
    <property type="entry name" value="MAPEG domain-like"/>
    <property type="match status" value="1"/>
</dbReference>
<dbReference type="InterPro" id="IPR023352">
    <property type="entry name" value="MAPEG-like_dom_sf"/>
</dbReference>
<dbReference type="Pfam" id="PF01124">
    <property type="entry name" value="MAPEG"/>
    <property type="match status" value="1"/>
</dbReference>
<gene>
    <name evidence="6" type="ORF">EDWATA_01581</name>
</gene>
<evidence type="ECO:0000313" key="7">
    <source>
        <dbReference type="Proteomes" id="UP000003692"/>
    </source>
</evidence>
<feature type="transmembrane region" description="Helical" evidence="5">
    <location>
        <begin position="109"/>
        <end position="127"/>
    </location>
</feature>
<protein>
    <recommendedName>
        <fullName evidence="8">MAPEG family protein</fullName>
    </recommendedName>
</protein>
<evidence type="ECO:0008006" key="8">
    <source>
        <dbReference type="Google" id="ProtNLM"/>
    </source>
</evidence>
<organism evidence="6 7">
    <name type="scientific">Edwardsiella tarda ATCC 23685</name>
    <dbReference type="NCBI Taxonomy" id="500638"/>
    <lineage>
        <taxon>Bacteria</taxon>
        <taxon>Pseudomonadati</taxon>
        <taxon>Pseudomonadota</taxon>
        <taxon>Gammaproteobacteria</taxon>
        <taxon>Enterobacterales</taxon>
        <taxon>Hafniaceae</taxon>
        <taxon>Edwardsiella</taxon>
    </lineage>
</organism>
<name>D4F4B0_EDWTA</name>
<evidence type="ECO:0000256" key="5">
    <source>
        <dbReference type="SAM" id="Phobius"/>
    </source>
</evidence>